<evidence type="ECO:0000313" key="6">
    <source>
        <dbReference type="EMBL" id="JAT33533.1"/>
    </source>
</evidence>
<gene>
    <name evidence="6" type="ORF">g.6874</name>
    <name evidence="5" type="ORF">g.6875</name>
</gene>
<dbReference type="AlphaFoldDB" id="A0A1B6L515"/>
<keyword evidence="3" id="KW-0812">Transmembrane</keyword>
<accession>A0A1B6L515</accession>
<evidence type="ECO:0000259" key="4">
    <source>
        <dbReference type="Pfam" id="PF00561"/>
    </source>
</evidence>
<dbReference type="SUPFAM" id="SSF53474">
    <property type="entry name" value="alpha/beta-Hydrolases"/>
    <property type="match status" value="1"/>
</dbReference>
<dbReference type="Gene3D" id="3.40.50.1820">
    <property type="entry name" value="alpha/beta hydrolase"/>
    <property type="match status" value="1"/>
</dbReference>
<dbReference type="Pfam" id="PF00561">
    <property type="entry name" value="Abhydrolase_1"/>
    <property type="match status" value="1"/>
</dbReference>
<dbReference type="InterPro" id="IPR029058">
    <property type="entry name" value="AB_hydrolase_fold"/>
</dbReference>
<evidence type="ECO:0000313" key="5">
    <source>
        <dbReference type="EMBL" id="JAT18808.1"/>
    </source>
</evidence>
<evidence type="ECO:0000256" key="3">
    <source>
        <dbReference type="SAM" id="Phobius"/>
    </source>
</evidence>
<comment type="similarity">
    <text evidence="2">Belongs to the AB hydrolase superfamily. Epoxide hydrolase family.</text>
</comment>
<feature type="domain" description="AB hydrolase-1" evidence="4">
    <location>
        <begin position="89"/>
        <end position="337"/>
    </location>
</feature>
<dbReference type="PANTHER" id="PTHR43329">
    <property type="entry name" value="EPOXIDE HYDROLASE"/>
    <property type="match status" value="1"/>
</dbReference>
<dbReference type="EMBL" id="GEBQ01021169">
    <property type="protein sequence ID" value="JAT18808.1"/>
    <property type="molecule type" value="Transcribed_RNA"/>
</dbReference>
<dbReference type="PRINTS" id="PR00412">
    <property type="entry name" value="EPOXHYDRLASE"/>
</dbReference>
<proteinExistence type="inferred from homology"/>
<keyword evidence="3" id="KW-1133">Transmembrane helix</keyword>
<name>A0A1B6L515_9HEMI</name>
<evidence type="ECO:0000256" key="1">
    <source>
        <dbReference type="ARBA" id="ARBA00022801"/>
    </source>
</evidence>
<reference evidence="5" key="1">
    <citation type="submission" date="2015-11" db="EMBL/GenBank/DDBJ databases">
        <title>De novo transcriptome assembly of four potential Pierce s Disease insect vectors from Arizona vineyards.</title>
        <authorList>
            <person name="Tassone E.E."/>
        </authorList>
    </citation>
    <scope>NUCLEOTIDE SEQUENCE</scope>
</reference>
<keyword evidence="3" id="KW-0472">Membrane</keyword>
<keyword evidence="1" id="KW-0378">Hydrolase</keyword>
<sequence length="357" mass="41453">RLQLHTMSDLTRKWIFLAVGYFVSVCYGILCIFKLTISFILNPSDRFWIVKDRLPPAILSDPALGNHAYIQLKNGPRLHYVEKGDKAKPLMLLLHGFPEFWYSWRHQITEFSSDYWVVAVDMRGYGESDKPAGKHNYTLDLLFGDIVNLISALGREKCTLVAHDWGGIIAWYLVLLHPHLFHCYVIMNSAHPIAYRSVLNRSMVQFWKSWYVFFFQLPYLPELTLLKDDLAIFERAMKTDKSAHKFTLEDLEAFKYTFGRPGAMKHPVDYYRANFMLPSQKRLEDLGRSPDSPPGLVLYGELDVYLTPEVQHMSAASVANARLVCVRGANHFVQQDDPETVNRELRKFFRQVQLKEQ</sequence>
<dbReference type="EMBL" id="GEBQ01006444">
    <property type="protein sequence ID" value="JAT33533.1"/>
    <property type="molecule type" value="Transcribed_RNA"/>
</dbReference>
<dbReference type="InterPro" id="IPR000073">
    <property type="entry name" value="AB_hydrolase_1"/>
</dbReference>
<dbReference type="InterPro" id="IPR000639">
    <property type="entry name" value="Epox_hydrolase-like"/>
</dbReference>
<feature type="non-terminal residue" evidence="5">
    <location>
        <position position="1"/>
    </location>
</feature>
<dbReference type="GO" id="GO:0004301">
    <property type="term" value="F:epoxide hydrolase activity"/>
    <property type="evidence" value="ECO:0007669"/>
    <property type="project" value="UniProtKB-ARBA"/>
</dbReference>
<protein>
    <recommendedName>
        <fullName evidence="4">AB hydrolase-1 domain-containing protein</fullName>
    </recommendedName>
</protein>
<feature type="transmembrane region" description="Helical" evidence="3">
    <location>
        <begin position="14"/>
        <end position="41"/>
    </location>
</feature>
<organism evidence="5">
    <name type="scientific">Graphocephala atropunctata</name>
    <dbReference type="NCBI Taxonomy" id="36148"/>
    <lineage>
        <taxon>Eukaryota</taxon>
        <taxon>Metazoa</taxon>
        <taxon>Ecdysozoa</taxon>
        <taxon>Arthropoda</taxon>
        <taxon>Hexapoda</taxon>
        <taxon>Insecta</taxon>
        <taxon>Pterygota</taxon>
        <taxon>Neoptera</taxon>
        <taxon>Paraneoptera</taxon>
        <taxon>Hemiptera</taxon>
        <taxon>Auchenorrhyncha</taxon>
        <taxon>Membracoidea</taxon>
        <taxon>Cicadellidae</taxon>
        <taxon>Cicadellinae</taxon>
        <taxon>Cicadellini</taxon>
        <taxon>Graphocephala</taxon>
    </lineage>
</organism>
<evidence type="ECO:0000256" key="2">
    <source>
        <dbReference type="ARBA" id="ARBA00038334"/>
    </source>
</evidence>